<dbReference type="SUPFAM" id="SSF69322">
    <property type="entry name" value="Tricorn protease domain 2"/>
    <property type="match status" value="1"/>
</dbReference>
<dbReference type="Gene3D" id="2.130.10.10">
    <property type="entry name" value="YVTN repeat-like/Quinoprotein amine dehydrogenase"/>
    <property type="match status" value="1"/>
</dbReference>
<feature type="region of interest" description="Disordered" evidence="2">
    <location>
        <begin position="529"/>
        <end position="552"/>
    </location>
</feature>
<keyword evidence="1" id="KW-0853">WD repeat</keyword>
<feature type="region of interest" description="Disordered" evidence="2">
    <location>
        <begin position="564"/>
        <end position="594"/>
    </location>
</feature>
<dbReference type="SMART" id="SM00320">
    <property type="entry name" value="WD40"/>
    <property type="match status" value="2"/>
</dbReference>
<accession>A0ABR3S0B0</accession>
<proteinExistence type="predicted"/>
<gene>
    <name evidence="3" type="ORF">SLS60_001766</name>
</gene>
<dbReference type="PROSITE" id="PS50082">
    <property type="entry name" value="WD_REPEATS_2"/>
    <property type="match status" value="1"/>
</dbReference>
<feature type="compositionally biased region" description="Low complexity" evidence="2">
    <location>
        <begin position="565"/>
        <end position="574"/>
    </location>
</feature>
<comment type="caution">
    <text evidence="3">The sequence shown here is derived from an EMBL/GenBank/DDBJ whole genome shotgun (WGS) entry which is preliminary data.</text>
</comment>
<dbReference type="PANTHER" id="PTHR19879:SF9">
    <property type="entry name" value="TRANSCRIPTION INITIATION FACTOR TFIID SUBUNIT 5"/>
    <property type="match status" value="1"/>
</dbReference>
<protein>
    <recommendedName>
        <fullName evidence="5">WD40 repeat-like protein</fullName>
    </recommendedName>
</protein>
<evidence type="ECO:0000313" key="3">
    <source>
        <dbReference type="EMBL" id="KAL1610101.1"/>
    </source>
</evidence>
<sequence length="594" mass="66179">MAVRGYSRKDFLQGYEFPLHPSQDFTFNGIPASHAPEHPQEWGQEKDVFDFWGDIVRNVGARSPKADGEKDLTLTNIDTALSPDSKLLAITSSHPEVGILVYDVATKELRQFLEGCGTLHFRLPAKQRGQDAEGERTTDVVGGIPTYTLVSNFSTGEPRPQPYTGLILWELDCNGRLFVEEEPIDPAATSTKAIDAILPELETEHEWTRAFVDASSLHADFVRALEKASADHRRRNYTVLQNALISGFVSTPFSNDGALLLYVVNNRTTQHGMREPDALPQVAVYDVDAGREVHRLRGHTDQVTWIGFSPDDRHVASVSWDGTLRMYSNENGGLEWATTDSDGQSWAGAFSPDSKHIVWSSHRGKEIRVHAVADGKVLSTFPETVTRWCRCFSWHPTESQIALCADRTAYVWRPFDGPGGVVVQRWAMDDDGQYPRMVQIQNVSWFGDGRLLSLITSDRTTVVYDTLTNAKEVFKRPKGTEAAYVKKGFYELVMDEGKTTYLSIDGDGKVRYWDRSVAPLPDAHFEQESALEPSLGENRPEHPEAPPKSGKYVAVVSKIKEQIMGAKSGNGSSKASDEEREAWAQKGTGIWTAE</sequence>
<name>A0ABR3S0B0_9PLEO</name>
<evidence type="ECO:0000256" key="1">
    <source>
        <dbReference type="PROSITE-ProRule" id="PRU00221"/>
    </source>
</evidence>
<dbReference type="Proteomes" id="UP001521785">
    <property type="component" value="Unassembled WGS sequence"/>
</dbReference>
<dbReference type="PROSITE" id="PS50294">
    <property type="entry name" value="WD_REPEATS_REGION"/>
    <property type="match status" value="1"/>
</dbReference>
<feature type="repeat" description="WD" evidence="1">
    <location>
        <begin position="296"/>
        <end position="328"/>
    </location>
</feature>
<reference evidence="3 4" key="1">
    <citation type="submission" date="2024-02" db="EMBL/GenBank/DDBJ databases">
        <title>De novo assembly and annotation of 12 fungi associated with fruit tree decline syndrome in Ontario, Canada.</title>
        <authorList>
            <person name="Sulman M."/>
            <person name="Ellouze W."/>
            <person name="Ilyukhin E."/>
        </authorList>
    </citation>
    <scope>NUCLEOTIDE SEQUENCE [LARGE SCALE GENOMIC DNA]</scope>
    <source>
        <strain evidence="3 4">M42-189</strain>
    </source>
</reference>
<dbReference type="PANTHER" id="PTHR19879">
    <property type="entry name" value="TRANSCRIPTION INITIATION FACTOR TFIID"/>
    <property type="match status" value="1"/>
</dbReference>
<dbReference type="Pfam" id="PF00400">
    <property type="entry name" value="WD40"/>
    <property type="match status" value="2"/>
</dbReference>
<organism evidence="3 4">
    <name type="scientific">Paraconiothyrium brasiliense</name>
    <dbReference type="NCBI Taxonomy" id="300254"/>
    <lineage>
        <taxon>Eukaryota</taxon>
        <taxon>Fungi</taxon>
        <taxon>Dikarya</taxon>
        <taxon>Ascomycota</taxon>
        <taxon>Pezizomycotina</taxon>
        <taxon>Dothideomycetes</taxon>
        <taxon>Pleosporomycetidae</taxon>
        <taxon>Pleosporales</taxon>
        <taxon>Massarineae</taxon>
        <taxon>Didymosphaeriaceae</taxon>
        <taxon>Paraconiothyrium</taxon>
    </lineage>
</organism>
<dbReference type="InterPro" id="IPR015943">
    <property type="entry name" value="WD40/YVTN_repeat-like_dom_sf"/>
</dbReference>
<evidence type="ECO:0000313" key="4">
    <source>
        <dbReference type="Proteomes" id="UP001521785"/>
    </source>
</evidence>
<keyword evidence="4" id="KW-1185">Reference proteome</keyword>
<evidence type="ECO:0000256" key="2">
    <source>
        <dbReference type="SAM" id="MobiDB-lite"/>
    </source>
</evidence>
<evidence type="ECO:0008006" key="5">
    <source>
        <dbReference type="Google" id="ProtNLM"/>
    </source>
</evidence>
<dbReference type="InterPro" id="IPR001680">
    <property type="entry name" value="WD40_rpt"/>
</dbReference>
<dbReference type="EMBL" id="JAKJXO020000002">
    <property type="protein sequence ID" value="KAL1610101.1"/>
    <property type="molecule type" value="Genomic_DNA"/>
</dbReference>